<dbReference type="Pfam" id="PF00675">
    <property type="entry name" value="Peptidase_M16"/>
    <property type="match status" value="1"/>
</dbReference>
<organism evidence="3 4">
    <name type="scientific">Mammaliicoccus sciuri</name>
    <name type="common">Staphylococcus sciuri</name>
    <dbReference type="NCBI Taxonomy" id="1296"/>
    <lineage>
        <taxon>Bacteria</taxon>
        <taxon>Bacillati</taxon>
        <taxon>Bacillota</taxon>
        <taxon>Bacilli</taxon>
        <taxon>Bacillales</taxon>
        <taxon>Staphylococcaceae</taxon>
        <taxon>Mammaliicoccus</taxon>
    </lineage>
</organism>
<dbReference type="InterPro" id="IPR007863">
    <property type="entry name" value="Peptidase_M16_C"/>
</dbReference>
<dbReference type="Pfam" id="PF05193">
    <property type="entry name" value="Peptidase_M16_C"/>
    <property type="match status" value="1"/>
</dbReference>
<proteinExistence type="predicted"/>
<reference evidence="4" key="1">
    <citation type="submission" date="2017-06" db="EMBL/GenBank/DDBJ databases">
        <title>FDA dAtabase for Regulatory Grade micrObial Sequences (FDA-ARGOS): Supporting development and validation of Infectious Disease Dx tests.</title>
        <authorList>
            <person name="Goldberg B."/>
            <person name="Campos J."/>
            <person name="Tallon L."/>
            <person name="Sadzewicz L."/>
            <person name="Sengamalay N."/>
            <person name="Ott S."/>
            <person name="Godinez A."/>
            <person name="Nagaraj S."/>
            <person name="Vavikolanu K."/>
            <person name="Nadendla S."/>
            <person name="George J."/>
            <person name="Geyer C."/>
            <person name="Sichtig H."/>
        </authorList>
    </citation>
    <scope>NUCLEOTIDE SEQUENCE [LARGE SCALE GENOMIC DNA]</scope>
    <source>
        <strain evidence="4">FDAARGOS_285</strain>
    </source>
</reference>
<gene>
    <name evidence="3" type="ORF">CEP64_07055</name>
</gene>
<accession>A0AAI8GTU2</accession>
<dbReference type="InterPro" id="IPR011765">
    <property type="entry name" value="Pept_M16_N"/>
</dbReference>
<dbReference type="AlphaFoldDB" id="A0AAI8GTU2"/>
<protein>
    <submittedName>
        <fullName evidence="3">Insulinase family protein</fullName>
    </submittedName>
</protein>
<dbReference type="RefSeq" id="WP_058591404.1">
    <property type="nucleotide sequence ID" value="NZ_CP022046.2"/>
</dbReference>
<sequence>MRNQYYKQIDETVFEDTLENGLKVVVIPKAGFSKTFVTYTTHFGSLDHTFKPHGKDDFVTVPDGVAHFLEHKLFEKEDGDVFTSFAENDAQVNAFTTFDRTSYLFSATGNVHDNIIRLLKMIESPYFTEKTVEKEKGIIAEEIKMYQEQPNYKLMFQTLGALYHNHPVQVDIAGSVESIYDITAEDLYLSYETFYHPANMVLIIVGDVDPEETIQLVREHEDKRNMHEMPPITRKVIDEPTSVHTPYVETKMDIVQEKTMLAYKFKPNTISDKVRVKNDMEMMIALDLMFGEQTEFYQSNLEKEVIDDTFGYQFANEMTYSYLILAVTTDYHNEFKESVKAELKKYIENAFVLEELERVKKQTLGEIVSSLNSPEYIANQYTKFYFEGVELFELVNILESITVESVQETLASLIDFDHVVESRLVKQNG</sequence>
<dbReference type="SUPFAM" id="SSF63411">
    <property type="entry name" value="LuxS/MPP-like metallohydrolase"/>
    <property type="match status" value="2"/>
</dbReference>
<evidence type="ECO:0000313" key="4">
    <source>
        <dbReference type="Proteomes" id="UP000197058"/>
    </source>
</evidence>
<dbReference type="GO" id="GO:0046872">
    <property type="term" value="F:metal ion binding"/>
    <property type="evidence" value="ECO:0007669"/>
    <property type="project" value="InterPro"/>
</dbReference>
<evidence type="ECO:0000259" key="2">
    <source>
        <dbReference type="Pfam" id="PF05193"/>
    </source>
</evidence>
<evidence type="ECO:0000259" key="1">
    <source>
        <dbReference type="Pfam" id="PF00675"/>
    </source>
</evidence>
<feature type="domain" description="Peptidase M16 C-terminal" evidence="2">
    <location>
        <begin position="181"/>
        <end position="362"/>
    </location>
</feature>
<name>A0AAI8GTU2_MAMSC</name>
<feature type="domain" description="Peptidase M16 N-terminal" evidence="1">
    <location>
        <begin position="64"/>
        <end position="169"/>
    </location>
</feature>
<evidence type="ECO:0000313" key="3">
    <source>
        <dbReference type="EMBL" id="ASE34348.1"/>
    </source>
</evidence>
<dbReference type="PANTHER" id="PTHR11851:SF134">
    <property type="entry name" value="ZINC-DEPENDENT PROTEASE"/>
    <property type="match status" value="1"/>
</dbReference>
<dbReference type="PANTHER" id="PTHR11851">
    <property type="entry name" value="METALLOPROTEASE"/>
    <property type="match status" value="1"/>
</dbReference>
<dbReference type="EMBL" id="CP022046">
    <property type="protein sequence ID" value="ASE34348.1"/>
    <property type="molecule type" value="Genomic_DNA"/>
</dbReference>
<dbReference type="Gene3D" id="3.30.830.10">
    <property type="entry name" value="Metalloenzyme, LuxS/M16 peptidase-like"/>
    <property type="match status" value="2"/>
</dbReference>
<dbReference type="InterPro" id="IPR011249">
    <property type="entry name" value="Metalloenz_LuxS/M16"/>
</dbReference>
<dbReference type="NCBIfam" id="NF047421">
    <property type="entry name" value="YfmH_fam"/>
    <property type="match status" value="1"/>
</dbReference>
<dbReference type="InterPro" id="IPR050361">
    <property type="entry name" value="MPP/UQCRC_Complex"/>
</dbReference>
<dbReference type="KEGG" id="sscu:CEP64_07055"/>
<dbReference type="Proteomes" id="UP000197058">
    <property type="component" value="Chromosome"/>
</dbReference>